<reference evidence="1" key="1">
    <citation type="journal article" date="2021" name="Proc. Natl. Acad. Sci. U.S.A.">
        <title>A Catalog of Tens of Thousands of Viruses from Human Metagenomes Reveals Hidden Associations with Chronic Diseases.</title>
        <authorList>
            <person name="Tisza M.J."/>
            <person name="Buck C.B."/>
        </authorList>
    </citation>
    <scope>NUCLEOTIDE SEQUENCE</scope>
    <source>
        <strain evidence="1">CtSXZ3</strain>
    </source>
</reference>
<name>A0A8S5VEZ3_9CAUD</name>
<accession>A0A8S5VEZ3</accession>
<organism evidence="1">
    <name type="scientific">Siphoviridae sp. ctSXZ3</name>
    <dbReference type="NCBI Taxonomy" id="2825510"/>
    <lineage>
        <taxon>Viruses</taxon>
        <taxon>Duplodnaviria</taxon>
        <taxon>Heunggongvirae</taxon>
        <taxon>Uroviricota</taxon>
        <taxon>Caudoviricetes</taxon>
    </lineage>
</organism>
<dbReference type="EMBL" id="BK016252">
    <property type="protein sequence ID" value="DAG05199.1"/>
    <property type="molecule type" value="Genomic_DNA"/>
</dbReference>
<sequence>MAQTVMFAIGDLEHLVAMCHTQVEHWIFAKQAVVRQAGATAWREYYLPKALKTLSEGRRYLERARELHKLLTDPHEIHTAAVMLRHAGMRHRDLSEKLA</sequence>
<evidence type="ECO:0000313" key="1">
    <source>
        <dbReference type="EMBL" id="DAG05199.1"/>
    </source>
</evidence>
<proteinExistence type="predicted"/>
<protein>
    <submittedName>
        <fullName evidence="1">Uncharacterized protein</fullName>
    </submittedName>
</protein>